<evidence type="ECO:0000259" key="1">
    <source>
        <dbReference type="Pfam" id="PF00135"/>
    </source>
</evidence>
<dbReference type="SUPFAM" id="SSF53474">
    <property type="entry name" value="alpha/beta-Hydrolases"/>
    <property type="match status" value="1"/>
</dbReference>
<evidence type="ECO:0000313" key="4">
    <source>
        <dbReference type="Proteomes" id="UP000006039"/>
    </source>
</evidence>
<dbReference type="Pfam" id="PF00135">
    <property type="entry name" value="COesterase"/>
    <property type="match status" value="1"/>
</dbReference>
<dbReference type="HOGENOM" id="CLU_006586_10_5_1"/>
<organism evidence="2">
    <name type="scientific">Gaeumannomyces tritici (strain R3-111a-1)</name>
    <name type="common">Wheat and barley take-all root rot fungus</name>
    <name type="synonym">Gaeumannomyces graminis var. tritici</name>
    <dbReference type="NCBI Taxonomy" id="644352"/>
    <lineage>
        <taxon>Eukaryota</taxon>
        <taxon>Fungi</taxon>
        <taxon>Dikarya</taxon>
        <taxon>Ascomycota</taxon>
        <taxon>Pezizomycotina</taxon>
        <taxon>Sordariomycetes</taxon>
        <taxon>Sordariomycetidae</taxon>
        <taxon>Magnaporthales</taxon>
        <taxon>Magnaporthaceae</taxon>
        <taxon>Gaeumannomyces</taxon>
    </lineage>
</organism>
<dbReference type="PANTHER" id="PTHR11559">
    <property type="entry name" value="CARBOXYLESTERASE"/>
    <property type="match status" value="1"/>
</dbReference>
<reference evidence="3" key="5">
    <citation type="submission" date="2018-04" db="UniProtKB">
        <authorList>
            <consortium name="EnsemblFungi"/>
        </authorList>
    </citation>
    <scope>IDENTIFICATION</scope>
    <source>
        <strain evidence="3">R3-111a-1</strain>
    </source>
</reference>
<dbReference type="InterPro" id="IPR050309">
    <property type="entry name" value="Type-B_Carboxylest/Lipase"/>
</dbReference>
<sequence>MYDGSGMILNSGNKMIFVAMNYRLGAFGFLAGTTMEKEGLPNAGLWDQRAAFRWVKDHIHLVGGDGGAITAMGQSAGAGSIIHHLVGQGGKLDPLFSKAILQSPAYQWMWDRAGTVQERFDQFASLAGCKGQGVSCLRKASPQALAGANKALNGQVTPGSFAVGPTVDGSFVRQLPALELATGNFFKLDSAVVSHCSDESSLFVSGAVDSDQKFDSFLTATFSNHSIVAGAGKLIRGRYPSSAYATQSARVQAFLRDSCFTCHARHFTEAVGGAGRPVWNMQYSGTPGWHSTDLIPTFYNPKFSSDTLLGRLGSLFSPLIAAVIGGVSSGMQSYFTSYVTTGDPNRRRRLLNLPPTVQWDQPDVGGEQVGGVLNVGDWGFGTISDGEQPKSACDFWRSLAAGVTSLGGYAPPGAVVSQSLIQIEAPDDSSARYIGGNA</sequence>
<dbReference type="RefSeq" id="XP_009216095.1">
    <property type="nucleotide sequence ID" value="XM_009217831.1"/>
</dbReference>
<dbReference type="Proteomes" id="UP000006039">
    <property type="component" value="Unassembled WGS sequence"/>
</dbReference>
<reference evidence="2" key="2">
    <citation type="submission" date="2010-07" db="EMBL/GenBank/DDBJ databases">
        <authorList>
            <consortium name="The Broad Institute Genome Sequencing Platform"/>
            <consortium name="Broad Institute Genome Sequencing Center for Infectious Disease"/>
            <person name="Ma L.-J."/>
            <person name="Dead R."/>
            <person name="Young S."/>
            <person name="Zeng Q."/>
            <person name="Koehrsen M."/>
            <person name="Alvarado L."/>
            <person name="Berlin A."/>
            <person name="Chapman S.B."/>
            <person name="Chen Z."/>
            <person name="Freedman E."/>
            <person name="Gellesch M."/>
            <person name="Goldberg J."/>
            <person name="Griggs A."/>
            <person name="Gujja S."/>
            <person name="Heilman E.R."/>
            <person name="Heiman D."/>
            <person name="Hepburn T."/>
            <person name="Howarth C."/>
            <person name="Jen D."/>
            <person name="Larson L."/>
            <person name="Mehta T."/>
            <person name="Neiman D."/>
            <person name="Pearson M."/>
            <person name="Roberts A."/>
            <person name="Saif S."/>
            <person name="Shea T."/>
            <person name="Shenoy N."/>
            <person name="Sisk P."/>
            <person name="Stolte C."/>
            <person name="Sykes S."/>
            <person name="Walk T."/>
            <person name="White J."/>
            <person name="Yandava C."/>
            <person name="Haas B."/>
            <person name="Nusbaum C."/>
            <person name="Birren B."/>
        </authorList>
    </citation>
    <scope>NUCLEOTIDE SEQUENCE</scope>
    <source>
        <strain evidence="2">R3-111a-1</strain>
    </source>
</reference>
<evidence type="ECO:0000313" key="2">
    <source>
        <dbReference type="EMBL" id="EJT80086.1"/>
    </source>
</evidence>
<dbReference type="Gene3D" id="3.40.50.1820">
    <property type="entry name" value="alpha/beta hydrolase"/>
    <property type="match status" value="1"/>
</dbReference>
<evidence type="ECO:0000313" key="3">
    <source>
        <dbReference type="EnsemblFungi" id="EJT80086"/>
    </source>
</evidence>
<dbReference type="AlphaFoldDB" id="J3NFP6"/>
<dbReference type="eggNOG" id="KOG4389">
    <property type="taxonomic scope" value="Eukaryota"/>
</dbReference>
<keyword evidence="4" id="KW-1185">Reference proteome</keyword>
<reference evidence="2" key="3">
    <citation type="submission" date="2010-09" db="EMBL/GenBank/DDBJ databases">
        <title>Annotation of Gaeumannomyces graminis var. tritici R3-111a-1.</title>
        <authorList>
            <consortium name="The Broad Institute Genome Sequencing Platform"/>
            <person name="Ma L.-J."/>
            <person name="Dead R."/>
            <person name="Young S.K."/>
            <person name="Zeng Q."/>
            <person name="Gargeya S."/>
            <person name="Fitzgerald M."/>
            <person name="Haas B."/>
            <person name="Abouelleil A."/>
            <person name="Alvarado L."/>
            <person name="Arachchi H.M."/>
            <person name="Berlin A."/>
            <person name="Brown A."/>
            <person name="Chapman S.B."/>
            <person name="Chen Z."/>
            <person name="Dunbar C."/>
            <person name="Freedman E."/>
            <person name="Gearin G."/>
            <person name="Gellesch M."/>
            <person name="Goldberg J."/>
            <person name="Griggs A."/>
            <person name="Gujja S."/>
            <person name="Heiman D."/>
            <person name="Howarth C."/>
            <person name="Larson L."/>
            <person name="Lui A."/>
            <person name="MacDonald P.J.P."/>
            <person name="Mehta T."/>
            <person name="Montmayeur A."/>
            <person name="Murphy C."/>
            <person name="Neiman D."/>
            <person name="Pearson M."/>
            <person name="Priest M."/>
            <person name="Roberts A."/>
            <person name="Saif S."/>
            <person name="Shea T."/>
            <person name="Shenoy N."/>
            <person name="Sisk P."/>
            <person name="Stolte C."/>
            <person name="Sykes S."/>
            <person name="Yandava C."/>
            <person name="Wortman J."/>
            <person name="Nusbaum C."/>
            <person name="Birren B."/>
        </authorList>
    </citation>
    <scope>NUCLEOTIDE SEQUENCE</scope>
    <source>
        <strain evidence="2">R3-111a-1</strain>
    </source>
</reference>
<dbReference type="InterPro" id="IPR002018">
    <property type="entry name" value="CarbesteraseB"/>
</dbReference>
<feature type="domain" description="Carboxylesterase type B" evidence="1">
    <location>
        <begin position="9"/>
        <end position="356"/>
    </location>
</feature>
<reference evidence="3" key="4">
    <citation type="journal article" date="2015" name="G3 (Bethesda)">
        <title>Genome sequences of three phytopathogenic species of the Magnaporthaceae family of fungi.</title>
        <authorList>
            <person name="Okagaki L.H."/>
            <person name="Nunes C.C."/>
            <person name="Sailsbery J."/>
            <person name="Clay B."/>
            <person name="Brown D."/>
            <person name="John T."/>
            <person name="Oh Y."/>
            <person name="Young N."/>
            <person name="Fitzgerald M."/>
            <person name="Haas B.J."/>
            <person name="Zeng Q."/>
            <person name="Young S."/>
            <person name="Adiconis X."/>
            <person name="Fan L."/>
            <person name="Levin J.Z."/>
            <person name="Mitchell T.K."/>
            <person name="Okubara P.A."/>
            <person name="Farman M.L."/>
            <person name="Kohn L.M."/>
            <person name="Birren B."/>
            <person name="Ma L.-J."/>
            <person name="Dean R.A."/>
        </authorList>
    </citation>
    <scope>NUCLEOTIDE SEQUENCE</scope>
    <source>
        <strain evidence="3">R3-111a-1</strain>
    </source>
</reference>
<dbReference type="VEuPathDB" id="FungiDB:GGTG_00091"/>
<dbReference type="EMBL" id="GL385395">
    <property type="protein sequence ID" value="EJT80086.1"/>
    <property type="molecule type" value="Genomic_DNA"/>
</dbReference>
<dbReference type="STRING" id="644352.J3NFP6"/>
<accession>J3NFP6</accession>
<gene>
    <name evidence="3" type="primary">20340549</name>
    <name evidence="2" type="ORF">GGTG_00091</name>
</gene>
<proteinExistence type="predicted"/>
<dbReference type="OrthoDB" id="408631at2759"/>
<dbReference type="InterPro" id="IPR029058">
    <property type="entry name" value="AB_hydrolase_fold"/>
</dbReference>
<reference evidence="4" key="1">
    <citation type="submission" date="2010-07" db="EMBL/GenBank/DDBJ databases">
        <title>The genome sequence of Gaeumannomyces graminis var. tritici strain R3-111a-1.</title>
        <authorList>
            <consortium name="The Broad Institute Genome Sequencing Platform"/>
            <person name="Ma L.-J."/>
            <person name="Dead R."/>
            <person name="Young S."/>
            <person name="Zeng Q."/>
            <person name="Koehrsen M."/>
            <person name="Alvarado L."/>
            <person name="Berlin A."/>
            <person name="Chapman S.B."/>
            <person name="Chen Z."/>
            <person name="Freedman E."/>
            <person name="Gellesch M."/>
            <person name="Goldberg J."/>
            <person name="Griggs A."/>
            <person name="Gujja S."/>
            <person name="Heilman E.R."/>
            <person name="Heiman D."/>
            <person name="Hepburn T."/>
            <person name="Howarth C."/>
            <person name="Jen D."/>
            <person name="Larson L."/>
            <person name="Mehta T."/>
            <person name="Neiman D."/>
            <person name="Pearson M."/>
            <person name="Roberts A."/>
            <person name="Saif S."/>
            <person name="Shea T."/>
            <person name="Shenoy N."/>
            <person name="Sisk P."/>
            <person name="Stolte C."/>
            <person name="Sykes S."/>
            <person name="Walk T."/>
            <person name="White J."/>
            <person name="Yandava C."/>
            <person name="Haas B."/>
            <person name="Nusbaum C."/>
            <person name="Birren B."/>
        </authorList>
    </citation>
    <scope>NUCLEOTIDE SEQUENCE [LARGE SCALE GENOMIC DNA]</scope>
    <source>
        <strain evidence="4">R3-111a-1</strain>
    </source>
</reference>
<protein>
    <recommendedName>
        <fullName evidence="1">Carboxylesterase type B domain-containing protein</fullName>
    </recommendedName>
</protein>
<dbReference type="GeneID" id="20340549"/>
<dbReference type="EnsemblFungi" id="EJT80086">
    <property type="protein sequence ID" value="EJT80086"/>
    <property type="gene ID" value="GGTG_00091"/>
</dbReference>
<name>J3NFP6_GAET3</name>